<feature type="domain" description="ABC3 transporter permease C-terminal" evidence="7">
    <location>
        <begin position="292"/>
        <end position="406"/>
    </location>
</feature>
<organism evidence="9 10">
    <name type="scientific">Spirosoma terrae</name>
    <dbReference type="NCBI Taxonomy" id="1968276"/>
    <lineage>
        <taxon>Bacteria</taxon>
        <taxon>Pseudomonadati</taxon>
        <taxon>Bacteroidota</taxon>
        <taxon>Cytophagia</taxon>
        <taxon>Cytophagales</taxon>
        <taxon>Cytophagaceae</taxon>
        <taxon>Spirosoma</taxon>
    </lineage>
</organism>
<feature type="transmembrane region" description="Helical" evidence="6">
    <location>
        <begin position="769"/>
        <end position="789"/>
    </location>
</feature>
<dbReference type="AlphaFoldDB" id="A0A6L9LFL3"/>
<proteinExistence type="predicted"/>
<gene>
    <name evidence="9" type="ORF">GK108_22455</name>
</gene>
<keyword evidence="2" id="KW-1003">Cell membrane</keyword>
<comment type="subcellular location">
    <subcellularLocation>
        <location evidence="1">Cell membrane</location>
        <topology evidence="1">Multi-pass membrane protein</topology>
    </subcellularLocation>
</comment>
<dbReference type="GO" id="GO:0005886">
    <property type="term" value="C:plasma membrane"/>
    <property type="evidence" value="ECO:0007669"/>
    <property type="project" value="UniProtKB-SubCell"/>
</dbReference>
<evidence type="ECO:0000256" key="4">
    <source>
        <dbReference type="ARBA" id="ARBA00022989"/>
    </source>
</evidence>
<evidence type="ECO:0000259" key="8">
    <source>
        <dbReference type="Pfam" id="PF12704"/>
    </source>
</evidence>
<dbReference type="Pfam" id="PF12704">
    <property type="entry name" value="MacB_PCD"/>
    <property type="match status" value="2"/>
</dbReference>
<dbReference type="Pfam" id="PF02687">
    <property type="entry name" value="FtsX"/>
    <property type="match status" value="2"/>
</dbReference>
<feature type="domain" description="ABC3 transporter permease C-terminal" evidence="7">
    <location>
        <begin position="686"/>
        <end position="799"/>
    </location>
</feature>
<sequence>MLKNYLKIAWRNLAKYPTTTGINLIGLTLGLTTCLLILLFVRYESGFDRFHPLGERVYRINEVVKTGDDLEKSGIVPYPLGDAIRSDFSDWPVVASIHAEENTSVVISPEKILSEYRVLFAEPQLFDLFALTMKVGDPKTILSQPNQVILTESAARTYFGNASPIGKTFRLGETVRLRVAGVMQDMSAQTHLKSSMIVSYKTLKSYLSWDITQWGLRSSGSVYVLLPEGRQPDQYASRLTKASKKYFADENRSGSERHLALQSIEDIHLNPEFEGSPFVPAIEPTYLWVFGIIGLFVLLIACINFVNMATARATTRAKEVGVRKAIGATFNQLIGQFLGEAVWLSLLSATMAVAIAYLVLPTLNGFLQKQITFDAPIVVGFMLVLALLTALSAGTYPAFFMAKLKPVKVLKSRADIGRGSQGWIRQGLVIFQFSVSIILAVAVLVIYQQMKLFREKDLGFSRDAVLTVAIPDPEKISDALRQSLHEIPGIEHISFGIGAPTSRNNFNTGVHPDPANPAKRINVNIKTVDANYLQTYDLKLAAGRFLTDADTLAITKKIPFEQRRYVFVVNEALTKALGYTKPEQALGRKVRIGLNDITAEIVGVVRDFHASSLREAINPVIMLNFAHYYYSAGLKLQTKNYPATMAAVERIWKQYFPNSLYEAEFLDQSLQKQYEEEARQFMLLRIFAGLALVICCLGLWGLATFTIERRTKEIGVRKVLGASTASVVTLLSKDFLKLVLIALCIASPIAWYAMDQWLADFAYKIAIEWWVFAVAGLSAVTIALATVSFQSVKAALMNPVKSLRSE</sequence>
<dbReference type="InterPro" id="IPR025857">
    <property type="entry name" value="MacB_PCD"/>
</dbReference>
<feature type="domain" description="MacB-like periplasmic core" evidence="8">
    <location>
        <begin position="20"/>
        <end position="241"/>
    </location>
</feature>
<evidence type="ECO:0000313" key="9">
    <source>
        <dbReference type="EMBL" id="NDU97663.1"/>
    </source>
</evidence>
<dbReference type="InterPro" id="IPR003838">
    <property type="entry name" value="ABC3_permease_C"/>
</dbReference>
<evidence type="ECO:0000256" key="5">
    <source>
        <dbReference type="ARBA" id="ARBA00023136"/>
    </source>
</evidence>
<dbReference type="GO" id="GO:0022857">
    <property type="term" value="F:transmembrane transporter activity"/>
    <property type="evidence" value="ECO:0007669"/>
    <property type="project" value="TreeGrafter"/>
</dbReference>
<dbReference type="PANTHER" id="PTHR30572:SF18">
    <property type="entry name" value="ABC-TYPE MACROLIDE FAMILY EXPORT SYSTEM PERMEASE COMPONENT 2"/>
    <property type="match status" value="1"/>
</dbReference>
<dbReference type="RefSeq" id="WP_163953330.1">
    <property type="nucleotide sequence ID" value="NZ_JAAFZH010000012.1"/>
</dbReference>
<protein>
    <submittedName>
        <fullName evidence="9">FtsX-like permease family protein</fullName>
    </submittedName>
</protein>
<evidence type="ECO:0000256" key="6">
    <source>
        <dbReference type="SAM" id="Phobius"/>
    </source>
</evidence>
<feature type="transmembrane region" description="Helical" evidence="6">
    <location>
        <begin position="341"/>
        <end position="360"/>
    </location>
</feature>
<feature type="transmembrane region" description="Helical" evidence="6">
    <location>
        <begin position="380"/>
        <end position="402"/>
    </location>
</feature>
<name>A0A6L9LFL3_9BACT</name>
<evidence type="ECO:0000259" key="7">
    <source>
        <dbReference type="Pfam" id="PF02687"/>
    </source>
</evidence>
<dbReference type="EMBL" id="JAAFZH010000012">
    <property type="protein sequence ID" value="NDU97663.1"/>
    <property type="molecule type" value="Genomic_DNA"/>
</dbReference>
<keyword evidence="4 6" id="KW-1133">Transmembrane helix</keyword>
<evidence type="ECO:0000256" key="3">
    <source>
        <dbReference type="ARBA" id="ARBA00022692"/>
    </source>
</evidence>
<feature type="domain" description="MacB-like periplasmic core" evidence="8">
    <location>
        <begin position="435"/>
        <end position="632"/>
    </location>
</feature>
<feature type="transmembrane region" description="Helical" evidence="6">
    <location>
        <begin position="286"/>
        <end position="306"/>
    </location>
</feature>
<dbReference type="Proteomes" id="UP000474175">
    <property type="component" value="Unassembled WGS sequence"/>
</dbReference>
<dbReference type="PANTHER" id="PTHR30572">
    <property type="entry name" value="MEMBRANE COMPONENT OF TRANSPORTER-RELATED"/>
    <property type="match status" value="1"/>
</dbReference>
<comment type="caution">
    <text evidence="9">The sequence shown here is derived from an EMBL/GenBank/DDBJ whole genome shotgun (WGS) entry which is preliminary data.</text>
</comment>
<dbReference type="InterPro" id="IPR050250">
    <property type="entry name" value="Macrolide_Exporter_MacB"/>
</dbReference>
<feature type="transmembrane region" description="Helical" evidence="6">
    <location>
        <begin position="423"/>
        <end position="447"/>
    </location>
</feature>
<evidence type="ECO:0000256" key="2">
    <source>
        <dbReference type="ARBA" id="ARBA00022475"/>
    </source>
</evidence>
<evidence type="ECO:0000256" key="1">
    <source>
        <dbReference type="ARBA" id="ARBA00004651"/>
    </source>
</evidence>
<accession>A0A6L9LFL3</accession>
<feature type="transmembrane region" description="Helical" evidence="6">
    <location>
        <begin position="682"/>
        <end position="707"/>
    </location>
</feature>
<feature type="transmembrane region" description="Helical" evidence="6">
    <location>
        <begin position="735"/>
        <end position="754"/>
    </location>
</feature>
<evidence type="ECO:0000313" key="10">
    <source>
        <dbReference type="Proteomes" id="UP000474175"/>
    </source>
</evidence>
<keyword evidence="5 6" id="KW-0472">Membrane</keyword>
<keyword evidence="10" id="KW-1185">Reference proteome</keyword>
<feature type="transmembrane region" description="Helical" evidence="6">
    <location>
        <begin position="21"/>
        <end position="41"/>
    </location>
</feature>
<keyword evidence="3 6" id="KW-0812">Transmembrane</keyword>
<reference evidence="9 10" key="1">
    <citation type="submission" date="2020-02" db="EMBL/GenBank/DDBJ databases">
        <title>Draft genome sequence of two Spirosoma agri KCTC 52727 and Spirosoma terrae KCTC 52035.</title>
        <authorList>
            <person name="Rojas J."/>
            <person name="Ambika Manirajan B."/>
            <person name="Suarez C."/>
            <person name="Ratering S."/>
            <person name="Schnell S."/>
        </authorList>
    </citation>
    <scope>NUCLEOTIDE SEQUENCE [LARGE SCALE GENOMIC DNA]</scope>
    <source>
        <strain evidence="9 10">KCTC 52035</strain>
    </source>
</reference>